<dbReference type="Proteomes" id="UP001320119">
    <property type="component" value="Chromosome"/>
</dbReference>
<name>A0AAN1WIT3_9GAMM</name>
<feature type="domain" description="Acyltransferase 3" evidence="2">
    <location>
        <begin position="8"/>
        <end position="348"/>
    </location>
</feature>
<dbReference type="PANTHER" id="PTHR23028">
    <property type="entry name" value="ACETYLTRANSFERASE"/>
    <property type="match status" value="1"/>
</dbReference>
<feature type="transmembrane region" description="Helical" evidence="1">
    <location>
        <begin position="47"/>
        <end position="64"/>
    </location>
</feature>
<dbReference type="RefSeq" id="WP_236982594.1">
    <property type="nucleotide sequence ID" value="NZ_AP023086.1"/>
</dbReference>
<reference evidence="3 4" key="1">
    <citation type="journal article" date="2022" name="IScience">
        <title>An ultrasensitive nanofiber-based assay for enzymatic hydrolysis and deep-sea microbial degradation of cellulose.</title>
        <authorList>
            <person name="Tsudome M."/>
            <person name="Tachioka M."/>
            <person name="Miyazaki M."/>
            <person name="Uchimura K."/>
            <person name="Tsuda M."/>
            <person name="Takaki Y."/>
            <person name="Deguchi S."/>
        </authorList>
    </citation>
    <scope>NUCLEOTIDE SEQUENCE [LARGE SCALE GENOMIC DNA]</scope>
    <source>
        <strain evidence="3 4">GE09</strain>
    </source>
</reference>
<evidence type="ECO:0000313" key="3">
    <source>
        <dbReference type="EMBL" id="BCD98330.1"/>
    </source>
</evidence>
<proteinExistence type="predicted"/>
<dbReference type="KEGG" id="marq:MARGE09_P2531"/>
<feature type="transmembrane region" description="Helical" evidence="1">
    <location>
        <begin position="330"/>
        <end position="350"/>
    </location>
</feature>
<feature type="transmembrane region" description="Helical" evidence="1">
    <location>
        <begin position="168"/>
        <end position="196"/>
    </location>
</feature>
<keyword evidence="4" id="KW-1185">Reference proteome</keyword>
<feature type="transmembrane region" description="Helical" evidence="1">
    <location>
        <begin position="259"/>
        <end position="278"/>
    </location>
</feature>
<feature type="transmembrane region" description="Helical" evidence="1">
    <location>
        <begin position="145"/>
        <end position="162"/>
    </location>
</feature>
<organism evidence="3 4">
    <name type="scientific">Marinagarivorans cellulosilyticus</name>
    <dbReference type="NCBI Taxonomy" id="2721545"/>
    <lineage>
        <taxon>Bacteria</taxon>
        <taxon>Pseudomonadati</taxon>
        <taxon>Pseudomonadota</taxon>
        <taxon>Gammaproteobacteria</taxon>
        <taxon>Cellvibrionales</taxon>
        <taxon>Cellvibrionaceae</taxon>
        <taxon>Marinagarivorans</taxon>
    </lineage>
</organism>
<gene>
    <name evidence="3" type="ORF">MARGE09_P2531</name>
</gene>
<evidence type="ECO:0000313" key="4">
    <source>
        <dbReference type="Proteomes" id="UP001320119"/>
    </source>
</evidence>
<feature type="transmembrane region" description="Helical" evidence="1">
    <location>
        <begin position="84"/>
        <end position="104"/>
    </location>
</feature>
<dbReference type="PANTHER" id="PTHR23028:SF53">
    <property type="entry name" value="ACYL_TRANSF_3 DOMAIN-CONTAINING PROTEIN"/>
    <property type="match status" value="1"/>
</dbReference>
<evidence type="ECO:0000256" key="1">
    <source>
        <dbReference type="SAM" id="Phobius"/>
    </source>
</evidence>
<dbReference type="AlphaFoldDB" id="A0AAN1WIT3"/>
<dbReference type="InterPro" id="IPR050879">
    <property type="entry name" value="Acyltransferase_3"/>
</dbReference>
<dbReference type="GO" id="GO:0016020">
    <property type="term" value="C:membrane"/>
    <property type="evidence" value="ECO:0007669"/>
    <property type="project" value="TreeGrafter"/>
</dbReference>
<feature type="transmembrane region" description="Helical" evidence="1">
    <location>
        <begin position="7"/>
        <end position="27"/>
    </location>
</feature>
<evidence type="ECO:0000259" key="2">
    <source>
        <dbReference type="Pfam" id="PF01757"/>
    </source>
</evidence>
<dbReference type="InterPro" id="IPR002656">
    <property type="entry name" value="Acyl_transf_3_dom"/>
</dbReference>
<feature type="transmembrane region" description="Helical" evidence="1">
    <location>
        <begin position="208"/>
        <end position="228"/>
    </location>
</feature>
<dbReference type="Pfam" id="PF01757">
    <property type="entry name" value="Acyl_transf_3"/>
    <property type="match status" value="1"/>
</dbReference>
<accession>A0AAN1WIT3</accession>
<keyword evidence="1" id="KW-1133">Transmembrane helix</keyword>
<dbReference type="GO" id="GO:0000271">
    <property type="term" value="P:polysaccharide biosynthetic process"/>
    <property type="evidence" value="ECO:0007669"/>
    <property type="project" value="TreeGrafter"/>
</dbReference>
<dbReference type="EMBL" id="AP023086">
    <property type="protein sequence ID" value="BCD98330.1"/>
    <property type="molecule type" value="Genomic_DNA"/>
</dbReference>
<keyword evidence="1" id="KW-0812">Transmembrane</keyword>
<feature type="transmembrane region" description="Helical" evidence="1">
    <location>
        <begin position="299"/>
        <end position="318"/>
    </location>
</feature>
<sequence>MNHRLSLSLDFIRLAAALLVLLHHFSYERFTGNFLSFIRQLELGHDAVVIFFVLSGYVICHAVSRTNKGFLDYMSRRLARLYSVLLPAIFIVLFLDVLGTAVAHQVYDGKIANSHILMRGIINLLFLQEWQFFSIRFSSDGPLWSLGYEFWYYCIFGVFWFIDKPLYRYLLICTLAFFIGLKILLLMPIWWLGVVVYNQHKKQGSTLYSRRAVSLIGLVTPFIIYMMYKTSHLSQLSSDVSGFLLTYFFSDLNFNNSGLFINDIFVALLFAVSLYFLPAGLSHINFSVGRRVNAFIRKAAGATLTIYILHFPFLLFTYASLSQFSAVTPLWLDSVALVLVILCCYFISLFTEAKKQPYQIHIFAILDFAKCSLVRSANKRLR</sequence>
<protein>
    <recommendedName>
        <fullName evidence="2">Acyltransferase 3 domain-containing protein</fullName>
    </recommendedName>
</protein>
<dbReference type="GO" id="GO:0016747">
    <property type="term" value="F:acyltransferase activity, transferring groups other than amino-acyl groups"/>
    <property type="evidence" value="ECO:0007669"/>
    <property type="project" value="InterPro"/>
</dbReference>
<keyword evidence="1" id="KW-0472">Membrane</keyword>